<name>A0A1I4MF36_9PROT</name>
<dbReference type="STRING" id="52442.SAMN05421880_10452"/>
<evidence type="ECO:0000313" key="2">
    <source>
        <dbReference type="EMBL" id="SFM01760.1"/>
    </source>
</evidence>
<dbReference type="AlphaFoldDB" id="A0A1I4MF36"/>
<feature type="region of interest" description="Disordered" evidence="1">
    <location>
        <begin position="1"/>
        <end position="32"/>
    </location>
</feature>
<dbReference type="Pfam" id="PF12094">
    <property type="entry name" value="DUF3570"/>
    <property type="match status" value="1"/>
</dbReference>
<dbReference type="InterPro" id="IPR021953">
    <property type="entry name" value="DUF3570"/>
</dbReference>
<accession>A0A1I4MF36</accession>
<evidence type="ECO:0008006" key="4">
    <source>
        <dbReference type="Google" id="ProtNLM"/>
    </source>
</evidence>
<gene>
    <name evidence="2" type="ORF">SAMN05421880_10452</name>
</gene>
<feature type="compositionally biased region" description="Basic and acidic residues" evidence="1">
    <location>
        <begin position="1"/>
        <end position="29"/>
    </location>
</feature>
<dbReference type="Proteomes" id="UP000199561">
    <property type="component" value="Unassembled WGS sequence"/>
</dbReference>
<dbReference type="RefSeq" id="WP_244887972.1">
    <property type="nucleotide sequence ID" value="NZ_FOUF01000004.1"/>
</dbReference>
<evidence type="ECO:0000313" key="3">
    <source>
        <dbReference type="Proteomes" id="UP000199561"/>
    </source>
</evidence>
<evidence type="ECO:0000256" key="1">
    <source>
        <dbReference type="SAM" id="MobiDB-lite"/>
    </source>
</evidence>
<dbReference type="EMBL" id="FOUF01000004">
    <property type="protein sequence ID" value="SFM01760.1"/>
    <property type="molecule type" value="Genomic_DNA"/>
</dbReference>
<sequence>MSKSSLDKPTRHAADHSRQLDTQPRHVQEDQASNKSILQALTSAALVLPGLLAAQAHAADASSGSVNFQYSRYQESKRDLYSVRSDLKPIMVDTLHGSGTFFLTDRMKLSFGYTQDTWSGATPLSSVPFASTAGNSAFTRVLPTGEVVSGASPLATGTVTLDRNLNPLRFDTAGKQLVDPRTVLVLSSASPETRSQGDFRLGYEWDEATLNLGGGLSVENDYESAYGNANGRFDFNQKQTSLKWGAGYTSSRTSAILDHDTLGYVTTLAYADQIKSRDSLRILQGDRRDWTSSLGLTQILSKNTLVDFNLGYTHSRGFMENPYKAVTVIFVDPQTVSPDPGDSIRGNLRAVLEQRPDVRNQLAIGGKLVQYINPLDAALHVAYKFSLDDWGVNSSTFESDWVQPLGNGWTITPRIRYYSQSSADFYHPYIVSDQAFTRIVVDEQGEPQVVTYDPKKLPKHITSDHRLAGYGALSGGVAVNKKLTSGIALEAGFEYYTRASALKLGGSGNSGFADFDYYVANAALRIDMDTINFSQRNSQPRSSKHQHHDHLDHGGGHHIPAGVMFGHMLDKPGDVMVGYRFMYSWQAGDMLHGARKASDIDIVNLACGDSQLCKFSPADMTMRMHMLDIMYAPTRWLNLMLMPQFMDMEMNLRELEGRPPPVPGDHEHKGVPHSTGGVGDTILMSLIKLIDLPGQRLHMGLGFSAPTGETDLKLRRMAKNEGGLFHFDMQLGSGTWDFLPNLTYAGTTHRWHWGAQLYGTKRMESKNESGYRLGDIFQASTWGGIHLTDWLSASVRGVYTHRGKIHGDFNTYNARVGPMDFPVNQGGQYWDIGFGLSAAVPTGKFAGNHFAFEWLQPIRDDVNGFQLERKGALSATWHYSF</sequence>
<proteinExistence type="predicted"/>
<protein>
    <recommendedName>
        <fullName evidence="4">DUF3570 domain-containing protein</fullName>
    </recommendedName>
</protein>
<keyword evidence="3" id="KW-1185">Reference proteome</keyword>
<organism evidence="2 3">
    <name type="scientific">Nitrosomonas nitrosa</name>
    <dbReference type="NCBI Taxonomy" id="52442"/>
    <lineage>
        <taxon>Bacteria</taxon>
        <taxon>Pseudomonadati</taxon>
        <taxon>Pseudomonadota</taxon>
        <taxon>Betaproteobacteria</taxon>
        <taxon>Nitrosomonadales</taxon>
        <taxon>Nitrosomonadaceae</taxon>
        <taxon>Nitrosomonas</taxon>
    </lineage>
</organism>
<reference evidence="2 3" key="1">
    <citation type="submission" date="2016-10" db="EMBL/GenBank/DDBJ databases">
        <authorList>
            <person name="de Groot N.N."/>
        </authorList>
    </citation>
    <scope>NUCLEOTIDE SEQUENCE [LARGE SCALE GENOMIC DNA]</scope>
    <source>
        <strain evidence="2 3">Nm146</strain>
    </source>
</reference>